<protein>
    <submittedName>
        <fullName evidence="4">Uncharacterized protein LOC103343821</fullName>
    </submittedName>
</protein>
<dbReference type="CDD" id="cd09279">
    <property type="entry name" value="RNase_HI_like"/>
    <property type="match status" value="1"/>
</dbReference>
<accession>A0ABM0PWJ9</accession>
<evidence type="ECO:0000313" key="4">
    <source>
        <dbReference type="RefSeq" id="XP_008245683.1"/>
    </source>
</evidence>
<evidence type="ECO:0000313" key="3">
    <source>
        <dbReference type="Proteomes" id="UP000694861"/>
    </source>
</evidence>
<evidence type="ECO:0000256" key="1">
    <source>
        <dbReference type="SAM" id="MobiDB-lite"/>
    </source>
</evidence>
<proteinExistence type="predicted"/>
<dbReference type="PROSITE" id="PS50879">
    <property type="entry name" value="RNASE_H_1"/>
    <property type="match status" value="1"/>
</dbReference>
<dbReference type="PANTHER" id="PTHR48475:SF2">
    <property type="entry name" value="RIBONUCLEASE H"/>
    <property type="match status" value="1"/>
</dbReference>
<organism evidence="3 4">
    <name type="scientific">Prunus mume</name>
    <name type="common">Japanese apricot</name>
    <name type="synonym">Armeniaca mume</name>
    <dbReference type="NCBI Taxonomy" id="102107"/>
    <lineage>
        <taxon>Eukaryota</taxon>
        <taxon>Viridiplantae</taxon>
        <taxon>Streptophyta</taxon>
        <taxon>Embryophyta</taxon>
        <taxon>Tracheophyta</taxon>
        <taxon>Spermatophyta</taxon>
        <taxon>Magnoliopsida</taxon>
        <taxon>eudicotyledons</taxon>
        <taxon>Gunneridae</taxon>
        <taxon>Pentapetalae</taxon>
        <taxon>rosids</taxon>
        <taxon>fabids</taxon>
        <taxon>Rosales</taxon>
        <taxon>Rosaceae</taxon>
        <taxon>Amygdaloideae</taxon>
        <taxon>Amygdaleae</taxon>
        <taxon>Prunus</taxon>
    </lineage>
</organism>
<dbReference type="RefSeq" id="XP_008245683.1">
    <property type="nucleotide sequence ID" value="XM_008247461.1"/>
</dbReference>
<name>A0ABM0PWJ9_PRUMU</name>
<feature type="region of interest" description="Disordered" evidence="1">
    <location>
        <begin position="94"/>
        <end position="118"/>
    </location>
</feature>
<evidence type="ECO:0000259" key="2">
    <source>
        <dbReference type="PROSITE" id="PS50879"/>
    </source>
</evidence>
<feature type="domain" description="RNase H type-1" evidence="2">
    <location>
        <begin position="126"/>
        <end position="255"/>
    </location>
</feature>
<reference evidence="4" key="2">
    <citation type="submission" date="2025-08" db="UniProtKB">
        <authorList>
            <consortium name="RefSeq"/>
        </authorList>
    </citation>
    <scope>IDENTIFICATION</scope>
</reference>
<dbReference type="Gene3D" id="3.30.420.10">
    <property type="entry name" value="Ribonuclease H-like superfamily/Ribonuclease H"/>
    <property type="match status" value="1"/>
</dbReference>
<keyword evidence="3" id="KW-1185">Reference proteome</keyword>
<dbReference type="Pfam" id="PF13456">
    <property type="entry name" value="RVT_3"/>
    <property type="match status" value="1"/>
</dbReference>
<gene>
    <name evidence="4" type="primary">LOC103343821</name>
</gene>
<dbReference type="Proteomes" id="UP000694861">
    <property type="component" value="Unplaced"/>
</dbReference>
<dbReference type="InterPro" id="IPR012337">
    <property type="entry name" value="RNaseH-like_sf"/>
</dbReference>
<dbReference type="GeneID" id="103343821"/>
<sequence length="327" mass="35762">MSKALLLDSRMRPSISRLEELHEQGTTVVKIASRGNSPLLPFGIKHCRQLGIDTEAKEGRATNILCQQGPSKRETSVPTLGIASTSPCCVGTKAPPILPSTRNHGTDQSAPSAELGKTDAERFDPSVPLWILHVDGSANQQGCGAGLVLTAPDGRKVEYVIRFNFKTSNNEAEYEALLAGLRLAKSMSAKQISIHSDSQLIVNQITADFAAKDASMSAYLSAAHQLLQKFKAYEIRQIPRSENSHADALSRLASVINDKIGRNVTVEILSQPSTATTEVCTVWYEDTWMSPIYAFLISGTLPTDKSQARKLRYRSARYTVIDNVLYK</sequence>
<feature type="compositionally biased region" description="Polar residues" evidence="1">
    <location>
        <begin position="100"/>
        <end position="111"/>
    </location>
</feature>
<dbReference type="PANTHER" id="PTHR48475">
    <property type="entry name" value="RIBONUCLEASE H"/>
    <property type="match status" value="1"/>
</dbReference>
<dbReference type="InterPro" id="IPR036397">
    <property type="entry name" value="RNaseH_sf"/>
</dbReference>
<reference evidence="3" key="1">
    <citation type="journal article" date="2012" name="Nat. Commun.">
        <title>The genome of Prunus mume.</title>
        <authorList>
            <person name="Zhang Q."/>
            <person name="Chen W."/>
            <person name="Sun L."/>
            <person name="Zhao F."/>
            <person name="Huang B."/>
            <person name="Yang W."/>
            <person name="Tao Y."/>
            <person name="Wang J."/>
            <person name="Yuan Z."/>
            <person name="Fan G."/>
            <person name="Xing Z."/>
            <person name="Han C."/>
            <person name="Pan H."/>
            <person name="Zhong X."/>
            <person name="Shi W."/>
            <person name="Liang X."/>
            <person name="Du D."/>
            <person name="Sun F."/>
            <person name="Xu Z."/>
            <person name="Hao R."/>
            <person name="Lv T."/>
            <person name="Lv Y."/>
            <person name="Zheng Z."/>
            <person name="Sun M."/>
            <person name="Luo L."/>
            <person name="Cai M."/>
            <person name="Gao Y."/>
            <person name="Wang J."/>
            <person name="Yin Y."/>
            <person name="Xu X."/>
            <person name="Cheng T."/>
            <person name="Wang J."/>
        </authorList>
    </citation>
    <scope>NUCLEOTIDE SEQUENCE [LARGE SCALE GENOMIC DNA]</scope>
</reference>
<dbReference type="InterPro" id="IPR002156">
    <property type="entry name" value="RNaseH_domain"/>
</dbReference>
<dbReference type="SUPFAM" id="SSF53098">
    <property type="entry name" value="Ribonuclease H-like"/>
    <property type="match status" value="1"/>
</dbReference>